<name>A0A8J8SFB4_9FIRM</name>
<protein>
    <submittedName>
        <fullName evidence="1">YjfB family protein</fullName>
    </submittedName>
</protein>
<sequence>MDIAALSTSLAQGKIMSQVSVSLAKMGMNLAKQQGQALQQLVETSSMEQSITPHVGGNIDIKL</sequence>
<dbReference type="RefSeq" id="WP_212696930.1">
    <property type="nucleotide sequence ID" value="NZ_CP058649.1"/>
</dbReference>
<evidence type="ECO:0000313" key="1">
    <source>
        <dbReference type="EMBL" id="QUI21460.1"/>
    </source>
</evidence>
<dbReference type="InterPro" id="IPR025906">
    <property type="entry name" value="YjfB_motility"/>
</dbReference>
<dbReference type="EMBL" id="CP058649">
    <property type="protein sequence ID" value="QUI21460.1"/>
    <property type="molecule type" value="Genomic_DNA"/>
</dbReference>
<dbReference type="KEGG" id="vpy:HZI73_03785"/>
<keyword evidence="2" id="KW-1185">Reference proteome</keyword>
<reference evidence="1" key="1">
    <citation type="submission" date="2020-07" db="EMBL/GenBank/DDBJ databases">
        <title>Vallitalea pronyensis genome.</title>
        <authorList>
            <person name="Postec A."/>
        </authorList>
    </citation>
    <scope>NUCLEOTIDE SEQUENCE</scope>
    <source>
        <strain evidence="1">FatNI3</strain>
    </source>
</reference>
<dbReference type="Pfam" id="PF14070">
    <property type="entry name" value="YjfB_motility"/>
    <property type="match status" value="1"/>
</dbReference>
<proteinExistence type="predicted"/>
<dbReference type="AlphaFoldDB" id="A0A8J8SFB4"/>
<accession>A0A8J8SFB4</accession>
<organism evidence="1 2">
    <name type="scientific">Vallitalea pronyensis</name>
    <dbReference type="NCBI Taxonomy" id="1348613"/>
    <lineage>
        <taxon>Bacteria</taxon>
        <taxon>Bacillati</taxon>
        <taxon>Bacillota</taxon>
        <taxon>Clostridia</taxon>
        <taxon>Lachnospirales</taxon>
        <taxon>Vallitaleaceae</taxon>
        <taxon>Vallitalea</taxon>
    </lineage>
</organism>
<dbReference type="Proteomes" id="UP000683246">
    <property type="component" value="Chromosome"/>
</dbReference>
<gene>
    <name evidence="1" type="ORF">HZI73_03785</name>
</gene>
<evidence type="ECO:0000313" key="2">
    <source>
        <dbReference type="Proteomes" id="UP000683246"/>
    </source>
</evidence>